<dbReference type="SUPFAM" id="SSF69118">
    <property type="entry name" value="AhpD-like"/>
    <property type="match status" value="1"/>
</dbReference>
<dbReference type="Pfam" id="PF02627">
    <property type="entry name" value="CMD"/>
    <property type="match status" value="1"/>
</dbReference>
<gene>
    <name evidence="2" type="ORF">EV192_109386</name>
</gene>
<reference evidence="2 3" key="1">
    <citation type="submission" date="2019-03" db="EMBL/GenBank/DDBJ databases">
        <title>Genomic Encyclopedia of Type Strains, Phase IV (KMG-IV): sequencing the most valuable type-strain genomes for metagenomic binning, comparative biology and taxonomic classification.</title>
        <authorList>
            <person name="Goeker M."/>
        </authorList>
    </citation>
    <scope>NUCLEOTIDE SEQUENCE [LARGE SCALE GENOMIC DNA]</scope>
    <source>
        <strain evidence="2 3">DSM 45934</strain>
    </source>
</reference>
<sequence>MADQVASGVRVPLVDEREATGRTAELYELIRSSTNFPFVPDMFRLASTKPALMETVIAGYRGTFLTEGALSRNTKELIASWTSRVNQCPYCVGTHNFFLQAFGGTKELADAIAAASSPDDLPVDDPTKALLRLLTKVSTAAYRITDEDWEATLAAGWTSEELLEGVFTAALFNFITRLVDSLGLGTSVSQSRISQQPVTESGTAA</sequence>
<keyword evidence="2" id="KW-0575">Peroxidase</keyword>
<dbReference type="InterPro" id="IPR010195">
    <property type="entry name" value="Uncharacterised_peroxidase-rel"/>
</dbReference>
<dbReference type="GO" id="GO:0051920">
    <property type="term" value="F:peroxiredoxin activity"/>
    <property type="evidence" value="ECO:0007669"/>
    <property type="project" value="InterPro"/>
</dbReference>
<comment type="caution">
    <text evidence="2">The sequence shown here is derived from an EMBL/GenBank/DDBJ whole genome shotgun (WGS) entry which is preliminary data.</text>
</comment>
<dbReference type="OrthoDB" id="9810664at2"/>
<dbReference type="Gene3D" id="1.20.1290.10">
    <property type="entry name" value="AhpD-like"/>
    <property type="match status" value="1"/>
</dbReference>
<protein>
    <submittedName>
        <fullName evidence="2">Putative peroxidase-related enzyme</fullName>
    </submittedName>
</protein>
<dbReference type="EMBL" id="SLWS01000009">
    <property type="protein sequence ID" value="TCO54405.1"/>
    <property type="molecule type" value="Genomic_DNA"/>
</dbReference>
<evidence type="ECO:0000313" key="3">
    <source>
        <dbReference type="Proteomes" id="UP000295680"/>
    </source>
</evidence>
<keyword evidence="2" id="KW-0560">Oxidoreductase</keyword>
<dbReference type="InterPro" id="IPR029032">
    <property type="entry name" value="AhpD-like"/>
</dbReference>
<evidence type="ECO:0000313" key="2">
    <source>
        <dbReference type="EMBL" id="TCO54405.1"/>
    </source>
</evidence>
<dbReference type="PANTHER" id="PTHR35446">
    <property type="entry name" value="SI:CH211-175M2.5"/>
    <property type="match status" value="1"/>
</dbReference>
<proteinExistence type="predicted"/>
<dbReference type="InterPro" id="IPR003779">
    <property type="entry name" value="CMD-like"/>
</dbReference>
<accession>A0A4R2JJQ7</accession>
<dbReference type="NCBIfam" id="TIGR00778">
    <property type="entry name" value="ahpD_dom"/>
    <property type="match status" value="1"/>
</dbReference>
<organism evidence="2 3">
    <name type="scientific">Actinocrispum wychmicini</name>
    <dbReference type="NCBI Taxonomy" id="1213861"/>
    <lineage>
        <taxon>Bacteria</taxon>
        <taxon>Bacillati</taxon>
        <taxon>Actinomycetota</taxon>
        <taxon>Actinomycetes</taxon>
        <taxon>Pseudonocardiales</taxon>
        <taxon>Pseudonocardiaceae</taxon>
        <taxon>Actinocrispum</taxon>
    </lineage>
</organism>
<evidence type="ECO:0000259" key="1">
    <source>
        <dbReference type="Pfam" id="PF02627"/>
    </source>
</evidence>
<dbReference type="AlphaFoldDB" id="A0A4R2JJQ7"/>
<feature type="domain" description="Carboxymuconolactone decarboxylase-like" evidence="1">
    <location>
        <begin position="50"/>
        <end position="115"/>
    </location>
</feature>
<dbReference type="InterPro" id="IPR004675">
    <property type="entry name" value="AhpD_core"/>
</dbReference>
<dbReference type="PANTHER" id="PTHR35446:SF2">
    <property type="entry name" value="CARBOXYMUCONOLACTONE DECARBOXYLASE-LIKE DOMAIN-CONTAINING PROTEIN"/>
    <property type="match status" value="1"/>
</dbReference>
<dbReference type="RefSeq" id="WP_132123364.1">
    <property type="nucleotide sequence ID" value="NZ_SLWS01000009.1"/>
</dbReference>
<keyword evidence="3" id="KW-1185">Reference proteome</keyword>
<name>A0A4R2JJQ7_9PSEU</name>
<dbReference type="NCBIfam" id="TIGR01926">
    <property type="entry name" value="peroxid_rel"/>
    <property type="match status" value="1"/>
</dbReference>
<dbReference type="Proteomes" id="UP000295680">
    <property type="component" value="Unassembled WGS sequence"/>
</dbReference>